<comment type="caution">
    <text evidence="1">The sequence shown here is derived from an EMBL/GenBank/DDBJ whole genome shotgun (WGS) entry which is preliminary data.</text>
</comment>
<dbReference type="VEuPathDB" id="FungiDB:QG37_07155"/>
<evidence type="ECO:0008006" key="3">
    <source>
        <dbReference type="Google" id="ProtNLM"/>
    </source>
</evidence>
<dbReference type="AlphaFoldDB" id="A0A0L0NQY9"/>
<name>A0A0L0NQY9_CANAR</name>
<dbReference type="EMBL" id="LGST01000054">
    <property type="protein sequence ID" value="KND96541.1"/>
    <property type="molecule type" value="Genomic_DNA"/>
</dbReference>
<proteinExistence type="predicted"/>
<dbReference type="Proteomes" id="UP000037122">
    <property type="component" value="Unassembled WGS sequence"/>
</dbReference>
<sequence length="150" mass="17826">MCTKFTVSEYRDFLVYWSDKLLKQLKGGIPRLADHYELMIANCFSNEDIFLLNLIGFGNFDPEEMAEEHFDRMGVTKYDLSQRIIDGNWIARPTFPEKKRLHSDANRIEALTRCFHCNKPNHTENTCWVKHPHLKSQKKGQKRKFKEEIF</sequence>
<organism evidence="1 2">
    <name type="scientific">Candidozyma auris</name>
    <name type="common">Yeast</name>
    <name type="synonym">Candida auris</name>
    <dbReference type="NCBI Taxonomy" id="498019"/>
    <lineage>
        <taxon>Eukaryota</taxon>
        <taxon>Fungi</taxon>
        <taxon>Dikarya</taxon>
        <taxon>Ascomycota</taxon>
        <taxon>Saccharomycotina</taxon>
        <taxon>Pichiomycetes</taxon>
        <taxon>Metschnikowiaceae</taxon>
        <taxon>Candidozyma</taxon>
    </lineage>
</organism>
<protein>
    <recommendedName>
        <fullName evidence="3">CCHC-type domain-containing protein</fullName>
    </recommendedName>
</protein>
<evidence type="ECO:0000313" key="2">
    <source>
        <dbReference type="Proteomes" id="UP000037122"/>
    </source>
</evidence>
<reference evidence="2" key="1">
    <citation type="journal article" date="2015" name="BMC Genomics">
        <title>Draft genome of a commonly misdiagnosed multidrug resistant pathogen Candida auris.</title>
        <authorList>
            <person name="Chatterjee S."/>
            <person name="Alampalli S.V."/>
            <person name="Nageshan R.K."/>
            <person name="Chettiar S.T."/>
            <person name="Joshi S."/>
            <person name="Tatu U.S."/>
        </authorList>
    </citation>
    <scope>NUCLEOTIDE SEQUENCE [LARGE SCALE GENOMIC DNA]</scope>
    <source>
        <strain evidence="2">6684</strain>
    </source>
</reference>
<accession>A0A0L0NQY9</accession>
<dbReference type="VEuPathDB" id="FungiDB:CJJ07_004917"/>
<evidence type="ECO:0000313" key="1">
    <source>
        <dbReference type="EMBL" id="KND96541.1"/>
    </source>
</evidence>
<gene>
    <name evidence="1" type="ORF">QG37_07155</name>
</gene>